<dbReference type="Gene3D" id="2.120.10.30">
    <property type="entry name" value="TolB, C-terminal domain"/>
    <property type="match status" value="1"/>
</dbReference>
<dbReference type="InterPro" id="IPR011042">
    <property type="entry name" value="6-blade_b-propeller_TolB-like"/>
</dbReference>
<dbReference type="AlphaFoldDB" id="A0A7J6HPG1"/>
<dbReference type="PANTHER" id="PTHR32161">
    <property type="entry name" value="DPP6 N-TERMINAL DOMAIN-LIKE PROTEIN"/>
    <property type="match status" value="1"/>
</dbReference>
<dbReference type="Pfam" id="PF07676">
    <property type="entry name" value="PD40"/>
    <property type="match status" value="1"/>
</dbReference>
<organism evidence="1 2">
    <name type="scientific">Cannabis sativa</name>
    <name type="common">Hemp</name>
    <name type="synonym">Marijuana</name>
    <dbReference type="NCBI Taxonomy" id="3483"/>
    <lineage>
        <taxon>Eukaryota</taxon>
        <taxon>Viridiplantae</taxon>
        <taxon>Streptophyta</taxon>
        <taxon>Embryophyta</taxon>
        <taxon>Tracheophyta</taxon>
        <taxon>Spermatophyta</taxon>
        <taxon>Magnoliopsida</taxon>
        <taxon>eudicotyledons</taxon>
        <taxon>Gunneridae</taxon>
        <taxon>Pentapetalae</taxon>
        <taxon>rosids</taxon>
        <taxon>fabids</taxon>
        <taxon>Rosales</taxon>
        <taxon>Cannabaceae</taxon>
        <taxon>Cannabis</taxon>
    </lineage>
</organism>
<dbReference type="SUPFAM" id="SSF69304">
    <property type="entry name" value="Tricorn protease N-terminal domain"/>
    <property type="match status" value="1"/>
</dbReference>
<evidence type="ECO:0000313" key="2">
    <source>
        <dbReference type="Proteomes" id="UP000583929"/>
    </source>
</evidence>
<evidence type="ECO:0000313" key="1">
    <source>
        <dbReference type="EMBL" id="KAF4397167.1"/>
    </source>
</evidence>
<gene>
    <name evidence="1" type="ORF">G4B88_009013</name>
</gene>
<reference evidence="1 2" key="1">
    <citation type="journal article" date="2020" name="bioRxiv">
        <title>Sequence and annotation of 42 cannabis genomes reveals extensive copy number variation in cannabinoid synthesis and pathogen resistance genes.</title>
        <authorList>
            <person name="Mckernan K.J."/>
            <person name="Helbert Y."/>
            <person name="Kane L.T."/>
            <person name="Ebling H."/>
            <person name="Zhang L."/>
            <person name="Liu B."/>
            <person name="Eaton Z."/>
            <person name="Mclaughlin S."/>
            <person name="Kingan S."/>
            <person name="Baybayan P."/>
            <person name="Concepcion G."/>
            <person name="Jordan M."/>
            <person name="Riva A."/>
            <person name="Barbazuk W."/>
            <person name="Harkins T."/>
        </authorList>
    </citation>
    <scope>NUCLEOTIDE SEQUENCE [LARGE SCALE GENOMIC DNA]</scope>
    <source>
        <strain evidence="2">cv. Jamaican Lion 4</strain>
        <tissue evidence="1">Leaf</tissue>
    </source>
</reference>
<keyword evidence="2" id="KW-1185">Reference proteome</keyword>
<proteinExistence type="predicted"/>
<dbReference type="EMBL" id="JAATIQ010000034">
    <property type="protein sequence ID" value="KAF4397167.1"/>
    <property type="molecule type" value="Genomic_DNA"/>
</dbReference>
<dbReference type="Proteomes" id="UP000583929">
    <property type="component" value="Unassembled WGS sequence"/>
</dbReference>
<name>A0A7J6HPG1_CANSA</name>
<sequence>MAQYRAVIDTENRGSIGFFSAYRTPVPLDIYSSPFPVTSRHTELHMTDGNHYNYNGQAIPSEALKKILNFKLACEGNAIDVDSGCYSVDEDSGDIDLENLSIDVDSGRVSGMIFVSERDHLEKLYIAIRFNDSQPKVKIFCIDDIYDTSNNHDVCMEDSGCFAGDYLVYVSTKMAPPRRRQPWTAVYKTNLNTAQTERLTPPGEADLNPSVSPSGKMVAVASFQGKGGWDGEIEDLKTDIFVMNVDNPSDRKLVITNGGWPSWGSDNVIFFHRKKNGVWGVFRADISNGLQSEYIRNHGIGIWECLDCRGCYDAAGEIPQNQLVLMALE</sequence>
<dbReference type="InterPro" id="IPR011659">
    <property type="entry name" value="WD40"/>
</dbReference>
<comment type="caution">
    <text evidence="1">The sequence shown here is derived from an EMBL/GenBank/DDBJ whole genome shotgun (WGS) entry which is preliminary data.</text>
</comment>
<protein>
    <submittedName>
        <fullName evidence="1">Uncharacterized protein</fullName>
    </submittedName>
</protein>
<dbReference type="PANTHER" id="PTHR32161:SF21">
    <property type="entry name" value="OS03G0314500 PROTEIN"/>
    <property type="match status" value="1"/>
</dbReference>
<accession>A0A7J6HPG1</accession>